<sequence length="305" mass="35182">MIQPKLLKQFLVEPGSEVNLKDYATDWTETDEAKAFGKDVIKERSKEVLAESREAMSKAQELLYASDTHSVLIILQAMDAAGKDGTIRHVMSGVNPQGCQVFSFKKPSAEELDHNFLWRYMKALPERGRIGIFNRSYYEDVLVVKVHPEWLGPGQPANPDKDFWEKRYEDINNFEKHLSRNGTLVIKFFLHLSKDEQRRRFLERLTNPDKHWKFSDSDLAERDHWKSYRKAFEDAMAATSTRRAPWHVIPADRKYVARALVADIITTSIQNLGLEYPKVSEAQLAKLAIAREKLENAGKDHEPEP</sequence>
<dbReference type="Pfam" id="PF03976">
    <property type="entry name" value="PPK2"/>
    <property type="match status" value="1"/>
</dbReference>
<dbReference type="AlphaFoldDB" id="A0A934V9V5"/>
<organism evidence="5 6">
    <name type="scientific">Luteolibacter yonseiensis</name>
    <dbReference type="NCBI Taxonomy" id="1144680"/>
    <lineage>
        <taxon>Bacteria</taxon>
        <taxon>Pseudomonadati</taxon>
        <taxon>Verrucomicrobiota</taxon>
        <taxon>Verrucomicrobiia</taxon>
        <taxon>Verrucomicrobiales</taxon>
        <taxon>Verrucomicrobiaceae</taxon>
        <taxon>Luteolibacter</taxon>
    </lineage>
</organism>
<gene>
    <name evidence="5" type="ORF">JIN84_02845</name>
</gene>
<feature type="domain" description="Polyphosphate kinase-2-related" evidence="4">
    <location>
        <begin position="42"/>
        <end position="270"/>
    </location>
</feature>
<dbReference type="InterPro" id="IPR022300">
    <property type="entry name" value="PPK2-rel_1"/>
</dbReference>
<evidence type="ECO:0000259" key="4">
    <source>
        <dbReference type="Pfam" id="PF03976"/>
    </source>
</evidence>
<dbReference type="SUPFAM" id="SSF52540">
    <property type="entry name" value="P-loop containing nucleoside triphosphate hydrolases"/>
    <property type="match status" value="1"/>
</dbReference>
<dbReference type="EMBL" id="JAENIK010000004">
    <property type="protein sequence ID" value="MBK1814535.1"/>
    <property type="molecule type" value="Genomic_DNA"/>
</dbReference>
<name>A0A934V9V5_9BACT</name>
<dbReference type="InterPro" id="IPR027417">
    <property type="entry name" value="P-loop_NTPase"/>
</dbReference>
<evidence type="ECO:0000256" key="2">
    <source>
        <dbReference type="ARBA" id="ARBA00022679"/>
    </source>
</evidence>
<keyword evidence="6" id="KW-1185">Reference proteome</keyword>
<keyword evidence="2" id="KW-0808">Transferase</keyword>
<comment type="caution">
    <text evidence="5">The sequence shown here is derived from an EMBL/GenBank/DDBJ whole genome shotgun (WGS) entry which is preliminary data.</text>
</comment>
<dbReference type="InterPro" id="IPR022488">
    <property type="entry name" value="PPK2-related"/>
</dbReference>
<dbReference type="GO" id="GO:0006797">
    <property type="term" value="P:polyphosphate metabolic process"/>
    <property type="evidence" value="ECO:0007669"/>
    <property type="project" value="InterPro"/>
</dbReference>
<dbReference type="Gene3D" id="3.40.50.300">
    <property type="entry name" value="P-loop containing nucleotide triphosphate hydrolases"/>
    <property type="match status" value="1"/>
</dbReference>
<protein>
    <submittedName>
        <fullName evidence="5">Polyphosphate kinase 2 family protein</fullName>
    </submittedName>
</protein>
<dbReference type="PANTHER" id="PTHR34383">
    <property type="entry name" value="POLYPHOSPHATE:AMP PHOSPHOTRANSFERASE-RELATED"/>
    <property type="match status" value="1"/>
</dbReference>
<evidence type="ECO:0000313" key="6">
    <source>
        <dbReference type="Proteomes" id="UP000600139"/>
    </source>
</evidence>
<proteinExistence type="inferred from homology"/>
<dbReference type="InterPro" id="IPR016898">
    <property type="entry name" value="Polyphosphate_phosphotransfera"/>
</dbReference>
<accession>A0A934V9V5</accession>
<keyword evidence="3 5" id="KW-0418">Kinase</keyword>
<evidence type="ECO:0000256" key="1">
    <source>
        <dbReference type="ARBA" id="ARBA00009924"/>
    </source>
</evidence>
<dbReference type="NCBIfam" id="TIGR03709">
    <property type="entry name" value="PPK2_rel_1"/>
    <property type="match status" value="1"/>
</dbReference>
<evidence type="ECO:0000256" key="3">
    <source>
        <dbReference type="ARBA" id="ARBA00022777"/>
    </source>
</evidence>
<comment type="similarity">
    <text evidence="1">Belongs to the polyphosphate kinase 2 (PPK2) family. Class I subfamily.</text>
</comment>
<dbReference type="Proteomes" id="UP000600139">
    <property type="component" value="Unassembled WGS sequence"/>
</dbReference>
<dbReference type="PIRSF" id="PIRSF028756">
    <property type="entry name" value="PPK2_prd"/>
    <property type="match status" value="1"/>
</dbReference>
<dbReference type="PANTHER" id="PTHR34383:SF3">
    <property type="entry name" value="POLYPHOSPHATE:AMP PHOSPHOTRANSFERASE"/>
    <property type="match status" value="1"/>
</dbReference>
<dbReference type="GO" id="GO:0008976">
    <property type="term" value="F:polyphosphate kinase activity"/>
    <property type="evidence" value="ECO:0007669"/>
    <property type="project" value="InterPro"/>
</dbReference>
<reference evidence="5" key="1">
    <citation type="submission" date="2021-01" db="EMBL/GenBank/DDBJ databases">
        <title>Modified the classification status of verrucomicrobia.</title>
        <authorList>
            <person name="Feng X."/>
        </authorList>
    </citation>
    <scope>NUCLEOTIDE SEQUENCE</scope>
    <source>
        <strain evidence="5">JCM 18052</strain>
    </source>
</reference>
<evidence type="ECO:0000313" key="5">
    <source>
        <dbReference type="EMBL" id="MBK1814535.1"/>
    </source>
</evidence>
<dbReference type="RefSeq" id="WP_200349496.1">
    <property type="nucleotide sequence ID" value="NZ_BAABHZ010000010.1"/>
</dbReference>